<dbReference type="SMART" id="SM00086">
    <property type="entry name" value="PAC"/>
    <property type="match status" value="2"/>
</dbReference>
<evidence type="ECO:0000259" key="3">
    <source>
        <dbReference type="PROSITE" id="PS50887"/>
    </source>
</evidence>
<dbReference type="GO" id="GO:0003824">
    <property type="term" value="F:catalytic activity"/>
    <property type="evidence" value="ECO:0007669"/>
    <property type="project" value="UniProtKB-ARBA"/>
</dbReference>
<dbReference type="SUPFAM" id="SSF55073">
    <property type="entry name" value="Nucleotide cyclase"/>
    <property type="match status" value="1"/>
</dbReference>
<evidence type="ECO:0000259" key="2">
    <source>
        <dbReference type="PROSITE" id="PS50113"/>
    </source>
</evidence>
<dbReference type="InterPro" id="IPR013656">
    <property type="entry name" value="PAS_4"/>
</dbReference>
<dbReference type="InterPro" id="IPR000700">
    <property type="entry name" value="PAS-assoc_C"/>
</dbReference>
<dbReference type="SMART" id="SM00267">
    <property type="entry name" value="GGDEF"/>
    <property type="match status" value="1"/>
</dbReference>
<comment type="cofactor">
    <cofactor evidence="1">
        <name>Mg(2+)</name>
        <dbReference type="ChEBI" id="CHEBI:18420"/>
    </cofactor>
</comment>
<dbReference type="PANTHER" id="PTHR44757:SF2">
    <property type="entry name" value="BIOFILM ARCHITECTURE MAINTENANCE PROTEIN MBAA"/>
    <property type="match status" value="1"/>
</dbReference>
<dbReference type="PROSITE" id="PS50887">
    <property type="entry name" value="GGDEF"/>
    <property type="match status" value="1"/>
</dbReference>
<dbReference type="InterPro" id="IPR052155">
    <property type="entry name" value="Biofilm_reg_signaling"/>
</dbReference>
<dbReference type="AlphaFoldDB" id="A0A328XUK1"/>
<dbReference type="Gene3D" id="3.30.70.270">
    <property type="match status" value="1"/>
</dbReference>
<proteinExistence type="predicted"/>
<dbReference type="Pfam" id="PF08447">
    <property type="entry name" value="PAS_3"/>
    <property type="match status" value="2"/>
</dbReference>
<dbReference type="InterPro" id="IPR029787">
    <property type="entry name" value="Nucleotide_cyclase"/>
</dbReference>
<dbReference type="Gene3D" id="3.30.450.20">
    <property type="entry name" value="PAS domain"/>
    <property type="match status" value="3"/>
</dbReference>
<comment type="caution">
    <text evidence="4">The sequence shown here is derived from an EMBL/GenBank/DDBJ whole genome shotgun (WGS) entry which is preliminary data.</text>
</comment>
<evidence type="ECO:0000313" key="4">
    <source>
        <dbReference type="EMBL" id="RAR60873.1"/>
    </source>
</evidence>
<gene>
    <name evidence="4" type="ORF">BCL93_10678</name>
</gene>
<dbReference type="CDD" id="cd01949">
    <property type="entry name" value="GGDEF"/>
    <property type="match status" value="1"/>
</dbReference>
<evidence type="ECO:0000313" key="5">
    <source>
        <dbReference type="Proteomes" id="UP000249700"/>
    </source>
</evidence>
<sequence length="545" mass="61457">MSEIDYAALLAQSTDLICALGAEGQVLEANPAFMAALDSDDDTLVGASFVGQLHPDDAVQCREALATLGACSFLARLRTGATVRLAWRLTPWVDGRRLCVSPPVVESSQASSMLLAQLARHVPGVIYQYRIRADGSSHFPYASERFEELFGLPYSVVKDDASPVFARAHPDDLPHILDSIERASHGQHPWHCQYRYYLPDGRLRWHEGNATLSHQVDGSRLCYGYISDITERHVLERALEEERLRLSNILEGTHAGSWEWNVQTGELLINARWAEIVGYSLAELEPISSATWERLVHPDDLARAFERLNAHFHGKHEFYSLEFRMRHRDGQWVWVLAHGKVFRWTPDHRPQMMAGIHQEIGDRKDAEAALRRLATTDSLTGLWNRRYFMQQLEQAFERYQRYGQSAAVILLDIDHFKNVNDIHGHAAGDCVIQYTAEVLTAWCRNLDIPARIGGEEFALLLTDTGEKGGHSLAERIRYALEVLEVPFEDISLRMTASFGISAMAKGDPSHEQCMRRADRALYAAKHGGRNRVKVAKERAPGTEDA</sequence>
<dbReference type="InterPro" id="IPR000160">
    <property type="entry name" value="GGDEF_dom"/>
</dbReference>
<dbReference type="SUPFAM" id="SSF55785">
    <property type="entry name" value="PYP-like sensor domain (PAS domain)"/>
    <property type="match status" value="3"/>
</dbReference>
<dbReference type="Pfam" id="PF08448">
    <property type="entry name" value="PAS_4"/>
    <property type="match status" value="1"/>
</dbReference>
<dbReference type="InterPro" id="IPR000014">
    <property type="entry name" value="PAS"/>
</dbReference>
<organism evidence="4 5">
    <name type="scientific">Onishia taeanensis</name>
    <dbReference type="NCBI Taxonomy" id="284577"/>
    <lineage>
        <taxon>Bacteria</taxon>
        <taxon>Pseudomonadati</taxon>
        <taxon>Pseudomonadota</taxon>
        <taxon>Gammaproteobacteria</taxon>
        <taxon>Oceanospirillales</taxon>
        <taxon>Halomonadaceae</taxon>
        <taxon>Onishia</taxon>
    </lineage>
</organism>
<dbReference type="EMBL" id="QLSX01000006">
    <property type="protein sequence ID" value="RAR60873.1"/>
    <property type="molecule type" value="Genomic_DNA"/>
</dbReference>
<feature type="domain" description="GGDEF" evidence="3">
    <location>
        <begin position="404"/>
        <end position="537"/>
    </location>
</feature>
<dbReference type="RefSeq" id="WP_181463073.1">
    <property type="nucleotide sequence ID" value="NZ_QLSX01000006.1"/>
</dbReference>
<dbReference type="NCBIfam" id="TIGR00229">
    <property type="entry name" value="sensory_box"/>
    <property type="match status" value="2"/>
</dbReference>
<dbReference type="FunFam" id="3.30.70.270:FF:000001">
    <property type="entry name" value="Diguanylate cyclase domain protein"/>
    <property type="match status" value="1"/>
</dbReference>
<dbReference type="PROSITE" id="PS50113">
    <property type="entry name" value="PAC"/>
    <property type="match status" value="1"/>
</dbReference>
<accession>A0A328XUK1</accession>
<dbReference type="InterPro" id="IPR043128">
    <property type="entry name" value="Rev_trsase/Diguanyl_cyclase"/>
</dbReference>
<feature type="domain" description="PAC" evidence="2">
    <location>
        <begin position="319"/>
        <end position="372"/>
    </location>
</feature>
<dbReference type="PANTHER" id="PTHR44757">
    <property type="entry name" value="DIGUANYLATE CYCLASE DGCP"/>
    <property type="match status" value="1"/>
</dbReference>
<reference evidence="4 5" key="1">
    <citation type="submission" date="2018-06" db="EMBL/GenBank/DDBJ databases">
        <title>Comparative analysis of microorganisms from saline springs in Andes Mountain Range, Colombia.</title>
        <authorList>
            <person name="Rubin E."/>
        </authorList>
    </citation>
    <scope>NUCLEOTIDE SEQUENCE [LARGE SCALE GENOMIC DNA]</scope>
    <source>
        <strain evidence="4 5">USBA-857</strain>
    </source>
</reference>
<dbReference type="InterPro" id="IPR035965">
    <property type="entry name" value="PAS-like_dom_sf"/>
</dbReference>
<dbReference type="Pfam" id="PF00990">
    <property type="entry name" value="GGDEF"/>
    <property type="match status" value="1"/>
</dbReference>
<dbReference type="SMART" id="SM00091">
    <property type="entry name" value="PAS"/>
    <property type="match status" value="3"/>
</dbReference>
<dbReference type="NCBIfam" id="TIGR00254">
    <property type="entry name" value="GGDEF"/>
    <property type="match status" value="1"/>
</dbReference>
<dbReference type="InterPro" id="IPR013655">
    <property type="entry name" value="PAS_fold_3"/>
</dbReference>
<name>A0A328XUK1_9GAMM</name>
<dbReference type="CDD" id="cd00130">
    <property type="entry name" value="PAS"/>
    <property type="match status" value="3"/>
</dbReference>
<evidence type="ECO:0000256" key="1">
    <source>
        <dbReference type="ARBA" id="ARBA00001946"/>
    </source>
</evidence>
<dbReference type="Proteomes" id="UP000249700">
    <property type="component" value="Unassembled WGS sequence"/>
</dbReference>
<protein>
    <submittedName>
        <fullName evidence="4">PAS domain S-box-containing protein/diguanylate cyclase (GGDEF)-like protein</fullName>
    </submittedName>
</protein>
<dbReference type="InterPro" id="IPR001610">
    <property type="entry name" value="PAC"/>
</dbReference>